<accession>A0ACB8F447</accession>
<proteinExistence type="predicted"/>
<gene>
    <name evidence="1" type="ORF">K3G42_022640</name>
</gene>
<keyword evidence="2" id="KW-1185">Reference proteome</keyword>
<name>A0ACB8F447_9SAUR</name>
<dbReference type="Proteomes" id="UP000827872">
    <property type="component" value="Linkage Group LG05"/>
</dbReference>
<reference evidence="1" key="1">
    <citation type="submission" date="2021-08" db="EMBL/GenBank/DDBJ databases">
        <title>The first chromosome-level gecko genome reveals the dynamic sex chromosomes of Neotropical dwarf geckos (Sphaerodactylidae: Sphaerodactylus).</title>
        <authorList>
            <person name="Pinto B.J."/>
            <person name="Keating S.E."/>
            <person name="Gamble T."/>
        </authorList>
    </citation>
    <scope>NUCLEOTIDE SEQUENCE</scope>
    <source>
        <strain evidence="1">TG3544</strain>
    </source>
</reference>
<protein>
    <submittedName>
        <fullName evidence="1">Uncharacterized protein</fullName>
    </submittedName>
</protein>
<sequence>MTRVAVLGWVTTGRVKWKLHPFAYFLENMELLAEEIKFITDETLDFGLSSPSDGLEENFVTHPREPSERSLAQSVDMDNLSGESRSKAREQWSPLSPERMEEIRKEANMLAAQMEKCQLLEKENASSDLRPEKVPEFEPFSPIRFLRTEDEGTRNSRRKTFNVNNSPLIALLPRVGTETYLAQNSPKVWFPKKQSPTGRVANVPVSKKLPNKTNSCSADSHLFKKSRSSKSPNVSPAIMPHSGKKSQASNRSSKSRPSPLTRPGTTENQNLPLDSKPALQTTKRGLPRKMKEVSGQTYSAQDPKLKLQDSPCADTMPIAHGKGKLKPRMYPSQTSSVKKSCSVQDKVPLQKAKAGRTKTMGGHVPQLQASSELPHNSSCQTRTRSVPASSLATKLPVPKSIPKPTSPIIASGRHAAPGRPSQLKPLSSGLSGRKGSTVSTLAGKKASAFKQTLPSGTSQSSRLQLPKKAIPGSSR</sequence>
<comment type="caution">
    <text evidence="1">The sequence shown here is derived from an EMBL/GenBank/DDBJ whole genome shotgun (WGS) entry which is preliminary data.</text>
</comment>
<organism evidence="1 2">
    <name type="scientific">Sphaerodactylus townsendi</name>
    <dbReference type="NCBI Taxonomy" id="933632"/>
    <lineage>
        <taxon>Eukaryota</taxon>
        <taxon>Metazoa</taxon>
        <taxon>Chordata</taxon>
        <taxon>Craniata</taxon>
        <taxon>Vertebrata</taxon>
        <taxon>Euteleostomi</taxon>
        <taxon>Lepidosauria</taxon>
        <taxon>Squamata</taxon>
        <taxon>Bifurcata</taxon>
        <taxon>Gekkota</taxon>
        <taxon>Sphaerodactylidae</taxon>
        <taxon>Sphaerodactylus</taxon>
    </lineage>
</organism>
<dbReference type="EMBL" id="CM037618">
    <property type="protein sequence ID" value="KAH8000123.1"/>
    <property type="molecule type" value="Genomic_DNA"/>
</dbReference>
<evidence type="ECO:0000313" key="1">
    <source>
        <dbReference type="EMBL" id="KAH8000123.1"/>
    </source>
</evidence>
<evidence type="ECO:0000313" key="2">
    <source>
        <dbReference type="Proteomes" id="UP000827872"/>
    </source>
</evidence>